<feature type="transmembrane region" description="Helical" evidence="11">
    <location>
        <begin position="407"/>
        <end position="433"/>
    </location>
</feature>
<evidence type="ECO:0000256" key="5">
    <source>
        <dbReference type="ARBA" id="ARBA00022737"/>
    </source>
</evidence>
<evidence type="ECO:0008006" key="15">
    <source>
        <dbReference type="Google" id="ProtNLM"/>
    </source>
</evidence>
<dbReference type="AlphaFoldDB" id="A0A7S0ILD8"/>
<evidence type="ECO:0000256" key="9">
    <source>
        <dbReference type="ARBA" id="ARBA00023136"/>
    </source>
</evidence>
<dbReference type="PROSITE" id="PS50929">
    <property type="entry name" value="ABC_TM1F"/>
    <property type="match status" value="1"/>
</dbReference>
<dbReference type="GO" id="GO:0005524">
    <property type="term" value="F:ATP binding"/>
    <property type="evidence" value="ECO:0007669"/>
    <property type="project" value="UniProtKB-KW"/>
</dbReference>
<feature type="transmembrane region" description="Helical" evidence="11">
    <location>
        <begin position="445"/>
        <end position="470"/>
    </location>
</feature>
<dbReference type="InterPro" id="IPR036640">
    <property type="entry name" value="ABC1_TM_sf"/>
</dbReference>
<dbReference type="InterPro" id="IPR044726">
    <property type="entry name" value="ABCC_6TM_D2"/>
</dbReference>
<dbReference type="InterPro" id="IPR003439">
    <property type="entry name" value="ABC_transporter-like_ATP-bd"/>
</dbReference>
<feature type="compositionally biased region" description="Low complexity" evidence="10">
    <location>
        <begin position="15"/>
        <end position="26"/>
    </location>
</feature>
<evidence type="ECO:0000256" key="1">
    <source>
        <dbReference type="ARBA" id="ARBA00004128"/>
    </source>
</evidence>
<dbReference type="InterPro" id="IPR050173">
    <property type="entry name" value="ABC_transporter_C-like"/>
</dbReference>
<dbReference type="FunFam" id="1.20.1560.10:FF:000010">
    <property type="entry name" value="Multidrug resistance-associated ABC transporter"/>
    <property type="match status" value="1"/>
</dbReference>
<gene>
    <name evidence="14" type="ORF">MCOM1403_LOCUS11301</name>
</gene>
<keyword evidence="9 11" id="KW-0472">Membrane</keyword>
<comment type="subcellular location">
    <subcellularLocation>
        <location evidence="1">Vacuole membrane</location>
        <topology evidence="1">Multi-pass membrane protein</topology>
    </subcellularLocation>
</comment>
<evidence type="ECO:0000256" key="8">
    <source>
        <dbReference type="ARBA" id="ARBA00022989"/>
    </source>
</evidence>
<dbReference type="Gene3D" id="3.40.50.300">
    <property type="entry name" value="P-loop containing nucleotide triphosphate hydrolases"/>
    <property type="match status" value="2"/>
</dbReference>
<dbReference type="PANTHER" id="PTHR24223:SF443">
    <property type="entry name" value="MULTIDRUG-RESISTANCE LIKE PROTEIN 1, ISOFORM I"/>
    <property type="match status" value="1"/>
</dbReference>
<dbReference type="GO" id="GO:0016887">
    <property type="term" value="F:ATP hydrolysis activity"/>
    <property type="evidence" value="ECO:0007669"/>
    <property type="project" value="InterPro"/>
</dbReference>
<feature type="region of interest" description="Disordered" evidence="10">
    <location>
        <begin position="281"/>
        <end position="347"/>
    </location>
</feature>
<evidence type="ECO:0000313" key="14">
    <source>
        <dbReference type="EMBL" id="CAD8525304.1"/>
    </source>
</evidence>
<dbReference type="InterPro" id="IPR027417">
    <property type="entry name" value="P-loop_NTPase"/>
</dbReference>
<dbReference type="InterPro" id="IPR011527">
    <property type="entry name" value="ABC1_TM_dom"/>
</dbReference>
<evidence type="ECO:0000256" key="3">
    <source>
        <dbReference type="ARBA" id="ARBA00022448"/>
    </source>
</evidence>
<dbReference type="Gene3D" id="1.20.1560.10">
    <property type="entry name" value="ABC transporter type 1, transmembrane domain"/>
    <property type="match status" value="1"/>
</dbReference>
<dbReference type="SMART" id="SM00382">
    <property type="entry name" value="AAA"/>
    <property type="match status" value="2"/>
</dbReference>
<keyword evidence="7" id="KW-0067">ATP-binding</keyword>
<keyword evidence="5" id="KW-0677">Repeat</keyword>
<comment type="similarity">
    <text evidence="2">Belongs to the ABC transporter superfamily. ABCC family. Conjugate transporter (TC 3.A.1.208) subfamily.</text>
</comment>
<dbReference type="PROSITE" id="PS50893">
    <property type="entry name" value="ABC_TRANSPORTER_2"/>
    <property type="match status" value="2"/>
</dbReference>
<dbReference type="CDD" id="cd03250">
    <property type="entry name" value="ABCC_MRP_domain1"/>
    <property type="match status" value="1"/>
</dbReference>
<dbReference type="InterPro" id="IPR003593">
    <property type="entry name" value="AAA+_ATPase"/>
</dbReference>
<protein>
    <recommendedName>
        <fullName evidence="15">ATP-binding cassette superfamily</fullName>
    </recommendedName>
</protein>
<organism evidence="14">
    <name type="scientific">Micromonas pusilla</name>
    <name type="common">Picoplanktonic green alga</name>
    <name type="synonym">Chromulina pusilla</name>
    <dbReference type="NCBI Taxonomy" id="38833"/>
    <lineage>
        <taxon>Eukaryota</taxon>
        <taxon>Viridiplantae</taxon>
        <taxon>Chlorophyta</taxon>
        <taxon>Mamiellophyceae</taxon>
        <taxon>Mamiellales</taxon>
        <taxon>Mamiellaceae</taxon>
        <taxon>Micromonas</taxon>
    </lineage>
</organism>
<reference evidence="14" key="1">
    <citation type="submission" date="2021-01" db="EMBL/GenBank/DDBJ databases">
        <authorList>
            <person name="Corre E."/>
            <person name="Pelletier E."/>
            <person name="Niang G."/>
            <person name="Scheremetjew M."/>
            <person name="Finn R."/>
            <person name="Kale V."/>
            <person name="Holt S."/>
            <person name="Cochrane G."/>
            <person name="Meng A."/>
            <person name="Brown T."/>
            <person name="Cohen L."/>
        </authorList>
    </citation>
    <scope>NUCLEOTIDE SEQUENCE</scope>
    <source>
        <strain evidence="14">CCMP1723</strain>
    </source>
</reference>
<dbReference type="SUPFAM" id="SSF90123">
    <property type="entry name" value="ABC transporter transmembrane region"/>
    <property type="match status" value="1"/>
</dbReference>
<evidence type="ECO:0000256" key="10">
    <source>
        <dbReference type="SAM" id="MobiDB-lite"/>
    </source>
</evidence>
<dbReference type="FunFam" id="3.40.50.300:FF:000997">
    <property type="entry name" value="Multidrug resistance-associated protein 1"/>
    <property type="match status" value="1"/>
</dbReference>
<evidence type="ECO:0000256" key="11">
    <source>
        <dbReference type="SAM" id="Phobius"/>
    </source>
</evidence>
<keyword evidence="8 11" id="KW-1133">Transmembrane helix</keyword>
<feature type="transmembrane region" description="Helical" evidence="11">
    <location>
        <begin position="657"/>
        <end position="679"/>
    </location>
</feature>
<accession>A0A7S0ILD8</accession>
<keyword evidence="4 11" id="KW-0812">Transmembrane</keyword>
<feature type="domain" description="ABC transporter" evidence="12">
    <location>
        <begin position="37"/>
        <end position="279"/>
    </location>
</feature>
<evidence type="ECO:0000256" key="2">
    <source>
        <dbReference type="ARBA" id="ARBA00009726"/>
    </source>
</evidence>
<keyword evidence="6" id="KW-0547">Nucleotide-binding</keyword>
<dbReference type="CDD" id="cd18580">
    <property type="entry name" value="ABC_6TM_ABCC_D2"/>
    <property type="match status" value="1"/>
</dbReference>
<dbReference type="SUPFAM" id="SSF52540">
    <property type="entry name" value="P-loop containing nucleoside triphosphate hydrolases"/>
    <property type="match status" value="2"/>
</dbReference>
<dbReference type="PANTHER" id="PTHR24223">
    <property type="entry name" value="ATP-BINDING CASSETTE SUB-FAMILY C"/>
    <property type="match status" value="1"/>
</dbReference>
<dbReference type="CDD" id="cd03244">
    <property type="entry name" value="ABCC_MRP_domain2"/>
    <property type="match status" value="1"/>
</dbReference>
<name>A0A7S0ILD8_MICPS</name>
<sequence>MGGIKSTEVELSDMGSSVSPGPSRRGPAIERERCESMSEPDALVASISGGYFHWTAPGPTEQPFLKDINLELRSGKLTVVVGPVGSGKSALISALLGDMHQCDGPDGAPGIGGAPNIRGTVAYVAQVAWVQSLSLKDNVLFGRTMDEAQYREALDVACMEADVEQLPHGDDTEIGEKGITLSGGQKQRTAIARAVYADADLVVMDDPLSALDAHVGKDLFRKCIRGALREKAVLLVTHQLQFVNQADHVIVMSQGKIAERGTYDELVTKEGSVFKALMESYHGEESDSESEPGDDEKQDTEAAEDMGGESSDEEARLGELTESAVATKAGAPGLDPSPSRSSKDLRKSKDLAPLAAAAAGVAGGGAEIKAKMDSTDTGNTITKEARGEGAISFKTYKTYVSKMGSPMWLLFLLAMVTFERLLSVYTSVWLAYWSENHYDLPQGDYLAIYAGIGIGQAAVSWARTFMWALASLAAANKLHLALFRATLSTRLSFFDVTPLGRVIQRFTKDTAVMDNNLGNSVASFTSFGLLLFGTLAVMAWVMPALMPCLVPIGALYFYVQHFFRPGYREAKRLDGISGSPVYSHFGETLTGISTIRAFGHQRRFINENETRISINQRADYTQKCGCDRWLPVRLETIGNSITFVVAVLGVWQRGSTYAALVGLTLSYAIDMTGLLSWLIRVISELESNMVSVERISEFTELETEESTGAIVKGGPKQPPYGWPPAGAISFERLEMRYRPGLPLVLKGVSFDVKAGEKVGICGRTGSGKSSLIVALWRLVEPSGGRVWLDGTDTGTLSLKDLRSRITCIPQDPILFSGNVRDNLDPFKQHGDEELWFALEAVQLKQAVGEHGVGLAAPVAEYGENYSAGQRQMLCLARALLRDTKIVCLDEATASVDLETDKVMQDVIADQFASRTILTIAHRINTIIENDKVVCLEQGRLQRMDSPAAMLRDPESMFAKLVAETGEQSARNLRARAEECDAARVAGLPIRRVGSKDRIKTAGSKENFASPLGK</sequence>
<proteinExistence type="inferred from homology"/>
<feature type="region of interest" description="Disordered" evidence="10">
    <location>
        <begin position="1"/>
        <end position="28"/>
    </location>
</feature>
<dbReference type="InterPro" id="IPR017871">
    <property type="entry name" value="ABC_transporter-like_CS"/>
</dbReference>
<dbReference type="EMBL" id="HBEQ01014028">
    <property type="protein sequence ID" value="CAD8525304.1"/>
    <property type="molecule type" value="Transcribed_RNA"/>
</dbReference>
<keyword evidence="3" id="KW-0813">Transport</keyword>
<evidence type="ECO:0000256" key="7">
    <source>
        <dbReference type="ARBA" id="ARBA00022840"/>
    </source>
</evidence>
<dbReference type="PROSITE" id="PS00211">
    <property type="entry name" value="ABC_TRANSPORTER_1"/>
    <property type="match status" value="1"/>
</dbReference>
<evidence type="ECO:0000256" key="4">
    <source>
        <dbReference type="ARBA" id="ARBA00022692"/>
    </source>
</evidence>
<feature type="domain" description="ABC transmembrane type-1" evidence="13">
    <location>
        <begin position="410"/>
        <end position="687"/>
    </location>
</feature>
<dbReference type="GO" id="GO:0005774">
    <property type="term" value="C:vacuolar membrane"/>
    <property type="evidence" value="ECO:0007669"/>
    <property type="project" value="UniProtKB-SubCell"/>
</dbReference>
<feature type="transmembrane region" description="Helical" evidence="11">
    <location>
        <begin position="529"/>
        <end position="559"/>
    </location>
</feature>
<evidence type="ECO:0000259" key="12">
    <source>
        <dbReference type="PROSITE" id="PS50893"/>
    </source>
</evidence>
<dbReference type="Pfam" id="PF00005">
    <property type="entry name" value="ABC_tran"/>
    <property type="match status" value="2"/>
</dbReference>
<dbReference type="FunFam" id="3.40.50.300:FF:000163">
    <property type="entry name" value="Multidrug resistance-associated protein member 4"/>
    <property type="match status" value="1"/>
</dbReference>
<dbReference type="GO" id="GO:0140359">
    <property type="term" value="F:ABC-type transporter activity"/>
    <property type="evidence" value="ECO:0007669"/>
    <property type="project" value="InterPro"/>
</dbReference>
<evidence type="ECO:0000256" key="6">
    <source>
        <dbReference type="ARBA" id="ARBA00022741"/>
    </source>
</evidence>
<feature type="domain" description="ABC transporter" evidence="12">
    <location>
        <begin position="728"/>
        <end position="962"/>
    </location>
</feature>
<evidence type="ECO:0000259" key="13">
    <source>
        <dbReference type="PROSITE" id="PS50929"/>
    </source>
</evidence>
<feature type="compositionally biased region" description="Acidic residues" evidence="10">
    <location>
        <begin position="286"/>
        <end position="312"/>
    </location>
</feature>
<dbReference type="Pfam" id="PF00664">
    <property type="entry name" value="ABC_membrane"/>
    <property type="match status" value="1"/>
</dbReference>